<protein>
    <submittedName>
        <fullName evidence="2">Uncharacterized protein</fullName>
    </submittedName>
</protein>
<accession>A0A9N7TXU4</accession>
<reference evidence="2" key="1">
    <citation type="submission" date="2020-03" db="EMBL/GenBank/DDBJ databases">
        <authorList>
            <person name="Weist P."/>
        </authorList>
    </citation>
    <scope>NUCLEOTIDE SEQUENCE</scope>
</reference>
<dbReference type="Proteomes" id="UP001153269">
    <property type="component" value="Unassembled WGS sequence"/>
</dbReference>
<feature type="compositionally biased region" description="Basic and acidic residues" evidence="1">
    <location>
        <begin position="125"/>
        <end position="139"/>
    </location>
</feature>
<dbReference type="EMBL" id="CADEAL010000472">
    <property type="protein sequence ID" value="CAB1420672.1"/>
    <property type="molecule type" value="Genomic_DNA"/>
</dbReference>
<feature type="region of interest" description="Disordered" evidence="1">
    <location>
        <begin position="74"/>
        <end position="146"/>
    </location>
</feature>
<name>A0A9N7TXU4_PLEPL</name>
<gene>
    <name evidence="2" type="ORF">PLEPLA_LOCUS8547</name>
</gene>
<proteinExistence type="predicted"/>
<comment type="caution">
    <text evidence="2">The sequence shown here is derived from an EMBL/GenBank/DDBJ whole genome shotgun (WGS) entry which is preliminary data.</text>
</comment>
<sequence>MALTSEWWAPSYDSQPPFGARSQSPNLSGLVSMLLSGLGGTGTAGEQGKYSPKCVTASVPQLIGSSHVYTLLATTTRRPKRKVSPPSLPRHSSPREAPSNAARTEEMAARLINARTQQMGSVKGLAEKRHGERQSEGKESPLMGRK</sequence>
<evidence type="ECO:0000313" key="3">
    <source>
        <dbReference type="Proteomes" id="UP001153269"/>
    </source>
</evidence>
<dbReference type="AlphaFoldDB" id="A0A9N7TXU4"/>
<keyword evidence="3" id="KW-1185">Reference proteome</keyword>
<feature type="region of interest" description="Disordered" evidence="1">
    <location>
        <begin position="1"/>
        <end position="24"/>
    </location>
</feature>
<evidence type="ECO:0000313" key="2">
    <source>
        <dbReference type="EMBL" id="CAB1420672.1"/>
    </source>
</evidence>
<organism evidence="2 3">
    <name type="scientific">Pleuronectes platessa</name>
    <name type="common">European plaice</name>
    <dbReference type="NCBI Taxonomy" id="8262"/>
    <lineage>
        <taxon>Eukaryota</taxon>
        <taxon>Metazoa</taxon>
        <taxon>Chordata</taxon>
        <taxon>Craniata</taxon>
        <taxon>Vertebrata</taxon>
        <taxon>Euteleostomi</taxon>
        <taxon>Actinopterygii</taxon>
        <taxon>Neopterygii</taxon>
        <taxon>Teleostei</taxon>
        <taxon>Neoteleostei</taxon>
        <taxon>Acanthomorphata</taxon>
        <taxon>Carangaria</taxon>
        <taxon>Pleuronectiformes</taxon>
        <taxon>Pleuronectoidei</taxon>
        <taxon>Pleuronectidae</taxon>
        <taxon>Pleuronectes</taxon>
    </lineage>
</organism>
<evidence type="ECO:0000256" key="1">
    <source>
        <dbReference type="SAM" id="MobiDB-lite"/>
    </source>
</evidence>